<evidence type="ECO:0008006" key="3">
    <source>
        <dbReference type="Google" id="ProtNLM"/>
    </source>
</evidence>
<accession>A0A6J7WTK7</accession>
<organism evidence="2">
    <name type="scientific">uncultured Caudovirales phage</name>
    <dbReference type="NCBI Taxonomy" id="2100421"/>
    <lineage>
        <taxon>Viruses</taxon>
        <taxon>Duplodnaviria</taxon>
        <taxon>Heunggongvirae</taxon>
        <taxon>Uroviricota</taxon>
        <taxon>Caudoviricetes</taxon>
        <taxon>Peduoviridae</taxon>
        <taxon>Maltschvirus</taxon>
        <taxon>Maltschvirus maltsch</taxon>
    </lineage>
</organism>
<sequence>MTAAHRQDDSRICGGKTIVTGQSTVYVNGKLWAVDGDQNDHVGGALAPAGTTVKINNKKVVVVGDPAAGDLLHPPPPTDASTGSGDVSCYG</sequence>
<protein>
    <recommendedName>
        <fullName evidence="3">PAAR motif</fullName>
    </recommendedName>
</protein>
<proteinExistence type="predicted"/>
<evidence type="ECO:0000313" key="2">
    <source>
        <dbReference type="EMBL" id="CAB5221296.1"/>
    </source>
</evidence>
<feature type="region of interest" description="Disordered" evidence="1">
    <location>
        <begin position="67"/>
        <end position="91"/>
    </location>
</feature>
<name>A0A6J7WTK7_9CAUD</name>
<evidence type="ECO:0000256" key="1">
    <source>
        <dbReference type="SAM" id="MobiDB-lite"/>
    </source>
</evidence>
<gene>
    <name evidence="2" type="ORF">UFOVP247_130</name>
</gene>
<reference evidence="2" key="1">
    <citation type="submission" date="2020-05" db="EMBL/GenBank/DDBJ databases">
        <authorList>
            <person name="Chiriac C."/>
            <person name="Salcher M."/>
            <person name="Ghai R."/>
            <person name="Kavagutti S V."/>
        </authorList>
    </citation>
    <scope>NUCLEOTIDE SEQUENCE</scope>
</reference>
<dbReference type="EMBL" id="LR798288">
    <property type="protein sequence ID" value="CAB5221296.1"/>
    <property type="molecule type" value="Genomic_DNA"/>
</dbReference>